<dbReference type="InterPro" id="IPR036397">
    <property type="entry name" value="RNaseH_sf"/>
</dbReference>
<dbReference type="InterPro" id="IPR013520">
    <property type="entry name" value="Ribonucl_H"/>
</dbReference>
<dbReference type="GO" id="GO:0003677">
    <property type="term" value="F:DNA binding"/>
    <property type="evidence" value="ECO:0007669"/>
    <property type="project" value="InterPro"/>
</dbReference>
<dbReference type="AlphaFoldDB" id="A0A1J5SBQ3"/>
<dbReference type="CDD" id="cd06127">
    <property type="entry name" value="DEDDh"/>
    <property type="match status" value="1"/>
</dbReference>
<dbReference type="InterPro" id="IPR000305">
    <property type="entry name" value="GIY-YIG_endonuc"/>
</dbReference>
<proteinExistence type="predicted"/>
<dbReference type="SMART" id="SM00479">
    <property type="entry name" value="EXOIII"/>
    <property type="match status" value="1"/>
</dbReference>
<dbReference type="GO" id="GO:0006289">
    <property type="term" value="P:nucleotide-excision repair"/>
    <property type="evidence" value="ECO:0007669"/>
    <property type="project" value="InterPro"/>
</dbReference>
<dbReference type="FunFam" id="3.30.420.10:FF:000045">
    <property type="entry name" value="3'-5' exonuclease DinG"/>
    <property type="match status" value="1"/>
</dbReference>
<accession>A0A1J5SBQ3</accession>
<reference evidence="2" key="1">
    <citation type="submission" date="2016-10" db="EMBL/GenBank/DDBJ databases">
        <title>Sequence of Gallionella enrichment culture.</title>
        <authorList>
            <person name="Poehlein A."/>
            <person name="Muehling M."/>
            <person name="Daniel R."/>
        </authorList>
    </citation>
    <scope>NUCLEOTIDE SEQUENCE</scope>
</reference>
<dbReference type="GO" id="GO:0008408">
    <property type="term" value="F:3'-5' exonuclease activity"/>
    <property type="evidence" value="ECO:0007669"/>
    <property type="project" value="TreeGrafter"/>
</dbReference>
<dbReference type="Pfam" id="PF00929">
    <property type="entry name" value="RNase_T"/>
    <property type="match status" value="1"/>
</dbReference>
<dbReference type="SUPFAM" id="SSF53098">
    <property type="entry name" value="Ribonuclease H-like"/>
    <property type="match status" value="1"/>
</dbReference>
<dbReference type="NCBIfam" id="TIGR00573">
    <property type="entry name" value="dnaq"/>
    <property type="match status" value="1"/>
</dbReference>
<dbReference type="Gene3D" id="3.40.1440.10">
    <property type="entry name" value="GIY-YIG endonuclease"/>
    <property type="match status" value="1"/>
</dbReference>
<name>A0A1J5SBQ3_9ZZZZ</name>
<dbReference type="EMBL" id="MLJW01000048">
    <property type="protein sequence ID" value="OIR05650.1"/>
    <property type="molecule type" value="Genomic_DNA"/>
</dbReference>
<organism evidence="2">
    <name type="scientific">mine drainage metagenome</name>
    <dbReference type="NCBI Taxonomy" id="410659"/>
    <lineage>
        <taxon>unclassified sequences</taxon>
        <taxon>metagenomes</taxon>
        <taxon>ecological metagenomes</taxon>
    </lineage>
</organism>
<dbReference type="PANTHER" id="PTHR30231">
    <property type="entry name" value="DNA POLYMERASE III SUBUNIT EPSILON"/>
    <property type="match status" value="1"/>
</dbReference>
<protein>
    <recommendedName>
        <fullName evidence="1">GIY-YIG domain-containing protein</fullName>
    </recommendedName>
</protein>
<dbReference type="SMART" id="SM00465">
    <property type="entry name" value="GIYc"/>
    <property type="match status" value="1"/>
</dbReference>
<comment type="caution">
    <text evidence="2">The sequence shown here is derived from an EMBL/GenBank/DDBJ whole genome shotgun (WGS) entry which is preliminary data.</text>
</comment>
<feature type="domain" description="GIY-YIG" evidence="1">
    <location>
        <begin position="196"/>
        <end position="274"/>
    </location>
</feature>
<gene>
    <name evidence="2" type="ORF">GALL_120840</name>
</gene>
<dbReference type="Pfam" id="PF01541">
    <property type="entry name" value="GIY-YIG"/>
    <property type="match status" value="1"/>
</dbReference>
<dbReference type="InterPro" id="IPR047296">
    <property type="entry name" value="GIY-YIG_UvrC_Cho"/>
</dbReference>
<dbReference type="CDD" id="cd10434">
    <property type="entry name" value="GIY-YIG_UvrC_Cho"/>
    <property type="match status" value="1"/>
</dbReference>
<dbReference type="GO" id="GO:0045004">
    <property type="term" value="P:DNA replication proofreading"/>
    <property type="evidence" value="ECO:0007669"/>
    <property type="project" value="TreeGrafter"/>
</dbReference>
<evidence type="ECO:0000259" key="1">
    <source>
        <dbReference type="PROSITE" id="PS50164"/>
    </source>
</evidence>
<dbReference type="Gene3D" id="3.30.420.10">
    <property type="entry name" value="Ribonuclease H-like superfamily/Ribonuclease H"/>
    <property type="match status" value="1"/>
</dbReference>
<dbReference type="InterPro" id="IPR006054">
    <property type="entry name" value="DnaQ"/>
</dbReference>
<dbReference type="GO" id="GO:0003887">
    <property type="term" value="F:DNA-directed DNA polymerase activity"/>
    <property type="evidence" value="ECO:0007669"/>
    <property type="project" value="InterPro"/>
</dbReference>
<dbReference type="InterPro" id="IPR035901">
    <property type="entry name" value="GIY-YIG_endonuc_sf"/>
</dbReference>
<dbReference type="InterPro" id="IPR012337">
    <property type="entry name" value="RNaseH-like_sf"/>
</dbReference>
<sequence>MFAIVDIETTGGHASANGITEIAIVLHNGKEIEGRYQTLVNPLMPIQKYVQSLTGITDAMVSEAPLFSAVAPQIYNLLKDRVFVAHNVNFDYSFVKHQLHQEGFDLDVAKLCTIRLARKIFPGLPKYGLATVCRELNIRINDRHRAAGDALATSKLFELLMENDKSGELKKMMKKRTVAQYIPPNLDETKIKDLPHVPGVYYFLNKKEKVIYVGKAKNLKKRVTSHFSNNKPSKQKQEFLREIYNIKFEICGSELMAAIFESIEIKRLWPVYNKSQKHFERSFGIYMFEDAKGYLRLGIDNKHKHLKPLASFHIMADAHRTLWKLINEFELHPALCYLDRSDKIVKDLPDVNDYNKRLQQAVESIRSEQKTYLIKNGSSNYILVEEGKFYGMGTVADETISYDVEQLKSILTAYPENEVLRSMLRNYTERFPHHVIEL</sequence>
<dbReference type="GO" id="GO:0005829">
    <property type="term" value="C:cytosol"/>
    <property type="evidence" value="ECO:0007669"/>
    <property type="project" value="TreeGrafter"/>
</dbReference>
<evidence type="ECO:0000313" key="2">
    <source>
        <dbReference type="EMBL" id="OIR05650.1"/>
    </source>
</evidence>
<dbReference type="PROSITE" id="PS50164">
    <property type="entry name" value="GIY_YIG"/>
    <property type="match status" value="1"/>
</dbReference>
<dbReference type="PANTHER" id="PTHR30231:SF41">
    <property type="entry name" value="DNA POLYMERASE III SUBUNIT EPSILON"/>
    <property type="match status" value="1"/>
</dbReference>